<dbReference type="Pfam" id="PF13088">
    <property type="entry name" value="BNR_2"/>
    <property type="match status" value="1"/>
</dbReference>
<dbReference type="PANTHER" id="PTHR10628">
    <property type="entry name" value="SIALIDASE"/>
    <property type="match status" value="1"/>
</dbReference>
<dbReference type="Gene3D" id="2.120.10.10">
    <property type="match status" value="1"/>
</dbReference>
<gene>
    <name evidence="9" type="primary">nedA</name>
    <name evidence="9" type="ORF">NCTC9935_01429</name>
</gene>
<organism evidence="9 10">
    <name type="scientific">Schaalia odontolytica</name>
    <dbReference type="NCBI Taxonomy" id="1660"/>
    <lineage>
        <taxon>Bacteria</taxon>
        <taxon>Bacillati</taxon>
        <taxon>Actinomycetota</taxon>
        <taxon>Actinomycetes</taxon>
        <taxon>Actinomycetales</taxon>
        <taxon>Actinomycetaceae</taxon>
        <taxon>Schaalia</taxon>
    </lineage>
</organism>
<feature type="repeat" description="Cell wall-binding" evidence="5">
    <location>
        <begin position="700"/>
        <end position="719"/>
    </location>
</feature>
<evidence type="ECO:0000313" key="9">
    <source>
        <dbReference type="EMBL" id="SPT55913.1"/>
    </source>
</evidence>
<dbReference type="SUPFAM" id="SSF50939">
    <property type="entry name" value="Sialidases"/>
    <property type="match status" value="1"/>
</dbReference>
<dbReference type="GeneID" id="93758912"/>
<name>A0A2X0U193_9ACTO</name>
<dbReference type="PROSITE" id="PS51170">
    <property type="entry name" value="CW"/>
    <property type="match status" value="3"/>
</dbReference>
<feature type="repeat" description="Cell wall-binding" evidence="5">
    <location>
        <begin position="720"/>
        <end position="739"/>
    </location>
</feature>
<reference evidence="9 10" key="1">
    <citation type="submission" date="2018-06" db="EMBL/GenBank/DDBJ databases">
        <authorList>
            <consortium name="Pathogen Informatics"/>
            <person name="Doyle S."/>
        </authorList>
    </citation>
    <scope>NUCLEOTIDE SEQUENCE [LARGE SCALE GENOMIC DNA]</scope>
    <source>
        <strain evidence="9 10">NCTC9935</strain>
    </source>
</reference>
<dbReference type="PANTHER" id="PTHR10628:SF30">
    <property type="entry name" value="EXO-ALPHA-SIALIDASE"/>
    <property type="match status" value="1"/>
</dbReference>
<feature type="signal peptide" evidence="7">
    <location>
        <begin position="1"/>
        <end position="29"/>
    </location>
</feature>
<evidence type="ECO:0000256" key="5">
    <source>
        <dbReference type="PROSITE-ProRule" id="PRU00591"/>
    </source>
</evidence>
<dbReference type="GO" id="GO:0016020">
    <property type="term" value="C:membrane"/>
    <property type="evidence" value="ECO:0007669"/>
    <property type="project" value="TreeGrafter"/>
</dbReference>
<dbReference type="GO" id="GO:0005737">
    <property type="term" value="C:cytoplasm"/>
    <property type="evidence" value="ECO:0007669"/>
    <property type="project" value="TreeGrafter"/>
</dbReference>
<evidence type="ECO:0000256" key="3">
    <source>
        <dbReference type="ARBA" id="ARBA00012733"/>
    </source>
</evidence>
<dbReference type="STRING" id="1660.APY09_09235"/>
<dbReference type="GO" id="GO:0006689">
    <property type="term" value="P:ganglioside catabolic process"/>
    <property type="evidence" value="ECO:0007669"/>
    <property type="project" value="TreeGrafter"/>
</dbReference>
<keyword evidence="9" id="KW-0326">Glycosidase</keyword>
<comment type="similarity">
    <text evidence="2">Belongs to the glycosyl hydrolase 33 family.</text>
</comment>
<evidence type="ECO:0000313" key="10">
    <source>
        <dbReference type="Proteomes" id="UP000250192"/>
    </source>
</evidence>
<dbReference type="InterPro" id="IPR018337">
    <property type="entry name" value="Cell_wall/Cho-bd_repeat"/>
</dbReference>
<accession>A0A2X0U193</accession>
<dbReference type="EMBL" id="UAPR01000005">
    <property type="protein sequence ID" value="SPT55913.1"/>
    <property type="molecule type" value="Genomic_DNA"/>
</dbReference>
<feature type="domain" description="Sialidase" evidence="8">
    <location>
        <begin position="237"/>
        <end position="522"/>
    </location>
</feature>
<keyword evidence="7" id="KW-0732">Signal</keyword>
<feature type="chain" id="PRO_5015845215" description="exo-alpha-sialidase" evidence="7">
    <location>
        <begin position="30"/>
        <end position="740"/>
    </location>
</feature>
<keyword evidence="9" id="KW-0378">Hydrolase</keyword>
<dbReference type="AlphaFoldDB" id="A0A2X0U193"/>
<feature type="repeat" description="Cell wall-binding" evidence="5">
    <location>
        <begin position="661"/>
        <end position="680"/>
    </location>
</feature>
<dbReference type="SUPFAM" id="SSF69360">
    <property type="entry name" value="Cell wall binding repeat"/>
    <property type="match status" value="1"/>
</dbReference>
<keyword evidence="4" id="KW-0677">Repeat</keyword>
<feature type="region of interest" description="Disordered" evidence="6">
    <location>
        <begin position="547"/>
        <end position="581"/>
    </location>
</feature>
<dbReference type="InterPro" id="IPR036278">
    <property type="entry name" value="Sialidase_sf"/>
</dbReference>
<evidence type="ECO:0000256" key="7">
    <source>
        <dbReference type="SAM" id="SignalP"/>
    </source>
</evidence>
<protein>
    <recommendedName>
        <fullName evidence="3">exo-alpha-sialidase</fullName>
        <ecNumber evidence="3">3.2.1.18</ecNumber>
    </recommendedName>
</protein>
<feature type="compositionally biased region" description="Pro residues" evidence="6">
    <location>
        <begin position="559"/>
        <end position="576"/>
    </location>
</feature>
<evidence type="ECO:0000256" key="6">
    <source>
        <dbReference type="SAM" id="MobiDB-lite"/>
    </source>
</evidence>
<evidence type="ECO:0000259" key="8">
    <source>
        <dbReference type="Pfam" id="PF13088"/>
    </source>
</evidence>
<dbReference type="Pfam" id="PF01473">
    <property type="entry name" value="Choline_bind_1"/>
    <property type="match status" value="1"/>
</dbReference>
<dbReference type="Gene3D" id="2.10.270.10">
    <property type="entry name" value="Cholin Binding"/>
    <property type="match status" value="3"/>
</dbReference>
<dbReference type="RefSeq" id="WP_111823929.1">
    <property type="nucleotide sequence ID" value="NZ_CBDERX010000022.1"/>
</dbReference>
<proteinExistence type="inferred from homology"/>
<dbReference type="GO" id="GO:0004308">
    <property type="term" value="F:exo-alpha-sialidase activity"/>
    <property type="evidence" value="ECO:0007669"/>
    <property type="project" value="UniProtKB-EC"/>
</dbReference>
<dbReference type="InterPro" id="IPR011040">
    <property type="entry name" value="Sialidase"/>
</dbReference>
<dbReference type="GO" id="GO:0009313">
    <property type="term" value="P:oligosaccharide catabolic process"/>
    <property type="evidence" value="ECO:0007669"/>
    <property type="project" value="TreeGrafter"/>
</dbReference>
<evidence type="ECO:0000256" key="1">
    <source>
        <dbReference type="ARBA" id="ARBA00000427"/>
    </source>
</evidence>
<dbReference type="EC" id="3.2.1.18" evidence="3"/>
<dbReference type="OrthoDB" id="7294637at2"/>
<comment type="catalytic activity">
    <reaction evidence="1">
        <text>Hydrolysis of alpha-(2-&gt;3)-, alpha-(2-&gt;6)-, alpha-(2-&gt;8)- glycosidic linkages of terminal sialic acid residues in oligosaccharides, glycoproteins, glycolipids, colominic acid and synthetic substrates.</text>
        <dbReference type="EC" id="3.2.1.18"/>
    </reaction>
</comment>
<dbReference type="Pfam" id="PF19127">
    <property type="entry name" value="Choline_bind_3"/>
    <property type="match status" value="2"/>
</dbReference>
<sequence length="740" mass="79442">MTLRHYGRALAAVSGAALLCATLSVPAFATPTSDTDAAAPTVVAATDEESAPITVTATRTDSHGDKVYEGDLITVTFTYTNNTDNALTVFPVDSNLSGVLTTGAPNCRWHNLAAHTTKQCTTATHTVTAADVAAGSFTPTSTWAATRDRNGTDVIAGGITANSDPITVAQGAHPPAPDPLETPQDYAIGDKVRLASPGLAGFTCHRIPALTTANNGWIIASWDGRPNTCQDAPQANSIVYRISKDGGKSWTPIKTALAGSPGADKIGYSDPSFVVDRTTGTIFLFSVKSYDAGLFQSQLGTDPEARNILHAHVVESHDNGETWVNPRTITDQVSAGYTDRWFTRFASSGEGIQLRYGAYSGRLIQQYAVADAGTTSLKAVSVYSDDHGVTWKPGAPTEGSADENKVVELSDGRLLLNSRTQGTAGQRLEAISYDGGETWGPFRHNWDLTDPRNNASIVRAYPDAPEGSARARVLLFSNADSSSARANGTIRISYDDGFTWNDGKVFESGEMAYSTLHPLGDGTWGLLYESGGYKNIEFMRLDADYLGLTDPGEEDAPEPEPMPDPQPQPAPEPNPTATPAHWVNTGSGWKWQLEDSSYAMNQTIVIGEATYRFGADGMMVTGWDNQGGVWSYYNAYGARASGWLTDAGSWYYLDPATGAMATGWTQIDGTWYLFSASGAMLTGWQHAGSWYYLAPSGAMLTGWQQLGSAWYYFAGDGHMVTGWQMIDGRWYFFAPSGAWI</sequence>
<keyword evidence="10" id="KW-1185">Reference proteome</keyword>
<dbReference type="CDD" id="cd15482">
    <property type="entry name" value="Sialidase_non-viral"/>
    <property type="match status" value="1"/>
</dbReference>
<evidence type="ECO:0000256" key="4">
    <source>
        <dbReference type="ARBA" id="ARBA00022737"/>
    </source>
</evidence>
<evidence type="ECO:0000256" key="2">
    <source>
        <dbReference type="ARBA" id="ARBA00009348"/>
    </source>
</evidence>
<dbReference type="InterPro" id="IPR026856">
    <property type="entry name" value="Sialidase_fam"/>
</dbReference>
<dbReference type="Proteomes" id="UP000250192">
    <property type="component" value="Unassembled WGS sequence"/>
</dbReference>